<feature type="transmembrane region" description="Helical" evidence="1">
    <location>
        <begin position="130"/>
        <end position="151"/>
    </location>
</feature>
<organism evidence="2 3">
    <name type="scientific">Laspinema palackyanum D2a</name>
    <dbReference type="NCBI Taxonomy" id="2953684"/>
    <lineage>
        <taxon>Bacteria</taxon>
        <taxon>Bacillati</taxon>
        <taxon>Cyanobacteriota</taxon>
        <taxon>Cyanophyceae</taxon>
        <taxon>Oscillatoriophycideae</taxon>
        <taxon>Oscillatoriales</taxon>
        <taxon>Laspinemataceae</taxon>
        <taxon>Laspinema</taxon>
        <taxon>Laspinema palackyanum</taxon>
    </lineage>
</organism>
<keyword evidence="1" id="KW-0812">Transmembrane</keyword>
<accession>A0ABT2MRH8</accession>
<reference evidence="2 3" key="1">
    <citation type="journal article" date="2022" name="Front. Microbiol.">
        <title>High genomic differentiation and limited gene flow indicate recent cryptic speciation within the genus Laspinema (cyanobacteria).</title>
        <authorList>
            <person name="Stanojkovic A."/>
            <person name="Skoupy S."/>
            <person name="Skaloud P."/>
            <person name="Dvorak P."/>
        </authorList>
    </citation>
    <scope>NUCLEOTIDE SEQUENCE [LARGE SCALE GENOMIC DNA]</scope>
    <source>
        <strain evidence="2 3">D2a</strain>
    </source>
</reference>
<name>A0ABT2MRH8_9CYAN</name>
<dbReference type="RefSeq" id="WP_367289467.1">
    <property type="nucleotide sequence ID" value="NZ_JAMXFF010000007.1"/>
</dbReference>
<evidence type="ECO:0000256" key="1">
    <source>
        <dbReference type="SAM" id="Phobius"/>
    </source>
</evidence>
<feature type="transmembrane region" description="Helical" evidence="1">
    <location>
        <begin position="67"/>
        <end position="87"/>
    </location>
</feature>
<evidence type="ECO:0000313" key="2">
    <source>
        <dbReference type="EMBL" id="MCT7966037.1"/>
    </source>
</evidence>
<evidence type="ECO:0000313" key="3">
    <source>
        <dbReference type="Proteomes" id="UP001525890"/>
    </source>
</evidence>
<sequence>MNYFSVLVKLLQDRQSFLEEIKKGVKLTNKIVALLISSAVFFGIYGAIIGASHSWMQVISSFFKLPALYLLTLLICFPTLYIFSIIFGSKRSFTQYLTLLMTAEAIMSAILFGFAPITLFFLISTQSYDFFLLLNVAILGLAGFLGIKFFYEGMQLLAEPEITGQDTRTKLLQFWLLLYAFVGTQMAWTLRPFFGSAGDFQLFRDLEGNFYVNVLQIVGRLLGY</sequence>
<keyword evidence="1" id="KW-1133">Transmembrane helix</keyword>
<comment type="caution">
    <text evidence="2">The sequence shown here is derived from an EMBL/GenBank/DDBJ whole genome shotgun (WGS) entry which is preliminary data.</text>
</comment>
<protein>
    <submittedName>
        <fullName evidence="2">Actin-binding WH2 domain-containing protein</fullName>
    </submittedName>
</protein>
<keyword evidence="3" id="KW-1185">Reference proteome</keyword>
<feature type="transmembrane region" description="Helical" evidence="1">
    <location>
        <begin position="171"/>
        <end position="190"/>
    </location>
</feature>
<keyword evidence="1" id="KW-0472">Membrane</keyword>
<proteinExistence type="predicted"/>
<feature type="transmembrane region" description="Helical" evidence="1">
    <location>
        <begin position="99"/>
        <end position="124"/>
    </location>
</feature>
<feature type="transmembrane region" description="Helical" evidence="1">
    <location>
        <begin position="31"/>
        <end position="55"/>
    </location>
</feature>
<dbReference type="Proteomes" id="UP001525890">
    <property type="component" value="Unassembled WGS sequence"/>
</dbReference>
<gene>
    <name evidence="2" type="ORF">NG799_06785</name>
</gene>
<dbReference type="EMBL" id="JAMXFF010000007">
    <property type="protein sequence ID" value="MCT7966037.1"/>
    <property type="molecule type" value="Genomic_DNA"/>
</dbReference>